<name>A0AAN9FI08_CLITE</name>
<reference evidence="1 2" key="1">
    <citation type="submission" date="2024-01" db="EMBL/GenBank/DDBJ databases">
        <title>The genomes of 5 underutilized Papilionoideae crops provide insights into root nodulation and disease resistance.</title>
        <authorList>
            <person name="Yuan L."/>
        </authorList>
    </citation>
    <scope>NUCLEOTIDE SEQUENCE [LARGE SCALE GENOMIC DNA]</scope>
    <source>
        <strain evidence="1">LY-2023</strain>
        <tissue evidence="1">Leaf</tissue>
    </source>
</reference>
<dbReference type="EMBL" id="JAYKXN010000007">
    <property type="protein sequence ID" value="KAK7272238.1"/>
    <property type="molecule type" value="Genomic_DNA"/>
</dbReference>
<dbReference type="Proteomes" id="UP001359559">
    <property type="component" value="Unassembled WGS sequence"/>
</dbReference>
<proteinExistence type="predicted"/>
<sequence length="70" mass="7937">MGTNNLRIYLIKKVFLWEEGESAQLNLVHLQSFVALFLSVCVVGSFEEKFHSSRVLISLSLFPPPLSLSR</sequence>
<evidence type="ECO:0000313" key="2">
    <source>
        <dbReference type="Proteomes" id="UP001359559"/>
    </source>
</evidence>
<dbReference type="AlphaFoldDB" id="A0AAN9FI08"/>
<evidence type="ECO:0000313" key="1">
    <source>
        <dbReference type="EMBL" id="KAK7272238.1"/>
    </source>
</evidence>
<gene>
    <name evidence="1" type="ORF">RJT34_28716</name>
</gene>
<organism evidence="1 2">
    <name type="scientific">Clitoria ternatea</name>
    <name type="common">Butterfly pea</name>
    <dbReference type="NCBI Taxonomy" id="43366"/>
    <lineage>
        <taxon>Eukaryota</taxon>
        <taxon>Viridiplantae</taxon>
        <taxon>Streptophyta</taxon>
        <taxon>Embryophyta</taxon>
        <taxon>Tracheophyta</taxon>
        <taxon>Spermatophyta</taxon>
        <taxon>Magnoliopsida</taxon>
        <taxon>eudicotyledons</taxon>
        <taxon>Gunneridae</taxon>
        <taxon>Pentapetalae</taxon>
        <taxon>rosids</taxon>
        <taxon>fabids</taxon>
        <taxon>Fabales</taxon>
        <taxon>Fabaceae</taxon>
        <taxon>Papilionoideae</taxon>
        <taxon>50 kb inversion clade</taxon>
        <taxon>NPAAA clade</taxon>
        <taxon>indigoferoid/millettioid clade</taxon>
        <taxon>Phaseoleae</taxon>
        <taxon>Clitoria</taxon>
    </lineage>
</organism>
<accession>A0AAN9FI08</accession>
<protein>
    <submittedName>
        <fullName evidence="1">Uncharacterized protein</fullName>
    </submittedName>
</protein>
<keyword evidence="2" id="KW-1185">Reference proteome</keyword>
<comment type="caution">
    <text evidence="1">The sequence shown here is derived from an EMBL/GenBank/DDBJ whole genome shotgun (WGS) entry which is preliminary data.</text>
</comment>